<feature type="compositionally biased region" description="Low complexity" evidence="1">
    <location>
        <begin position="95"/>
        <end position="117"/>
    </location>
</feature>
<feature type="region of interest" description="Disordered" evidence="1">
    <location>
        <begin position="243"/>
        <end position="268"/>
    </location>
</feature>
<feature type="compositionally biased region" description="Polar residues" evidence="1">
    <location>
        <begin position="118"/>
        <end position="127"/>
    </location>
</feature>
<dbReference type="STRING" id="151549.A0A4C1ZIC7"/>
<feature type="compositionally biased region" description="Basic and acidic residues" evidence="1">
    <location>
        <begin position="423"/>
        <end position="435"/>
    </location>
</feature>
<feature type="compositionally biased region" description="Polar residues" evidence="1">
    <location>
        <begin position="287"/>
        <end position="313"/>
    </location>
</feature>
<feature type="compositionally biased region" description="Basic and acidic residues" evidence="1">
    <location>
        <begin position="198"/>
        <end position="207"/>
    </location>
</feature>
<evidence type="ECO:0000256" key="1">
    <source>
        <dbReference type="SAM" id="MobiDB-lite"/>
    </source>
</evidence>
<feature type="region of interest" description="Disordered" evidence="1">
    <location>
        <begin position="280"/>
        <end position="554"/>
    </location>
</feature>
<feature type="compositionally biased region" description="Polar residues" evidence="1">
    <location>
        <begin position="396"/>
        <end position="418"/>
    </location>
</feature>
<protein>
    <submittedName>
        <fullName evidence="2">Uncharacterized protein</fullName>
    </submittedName>
</protein>
<feature type="compositionally biased region" description="Basic and acidic residues" evidence="1">
    <location>
        <begin position="152"/>
        <end position="169"/>
    </location>
</feature>
<sequence>MEIDVKRVHPSSMEECKKRLQAGTKVSKIANIFQGMPSREDEELRGPEVTVVRTESHLARFNTARALFEKLGEENRGFHRIEKSPSAAASFAGTRSACPPSRSRSSSAGSVSPPRRSTAPSPISVATLNGDRIANGSAPPPAKPVKPVVLPKPEKPDRRFNKELIEKQKNWTSHFTKPRVSRHDQEPRLESKYPSGVSDRKSPEVSERTVIPSRVYSPPLSPCATDTHFVERPSTLPTIANRNVSGAKIASPIKNVHPTSPLSKSSNFISPTVKSTVIFSENKKSDSSTPSPVTQTVKNESVNTPSGVNTKASKNAILDNTLKSEIISPNHVKPQLSSSPSRENSPVSSNELPSKRRIDEVDLSVSVPKSTDRTSPTVSTPTSNSNTVTVPVIPARSQSTSSIRSLVSPTTRLPTSPVAQLPQDEKTKRSLRTDNDSESPTSSEEQVSSMPVVKPRTVDSIFDETVQQVEEWEKKCKRRSSTPDSPALAEDGEPERSPLVSPVASPVPCPALATSVDTSHSPDAPAPPPRRTPSRRQLPRRRRPPDSRSRRLFD</sequence>
<feature type="compositionally biased region" description="Basic residues" evidence="1">
    <location>
        <begin position="532"/>
        <end position="543"/>
    </location>
</feature>
<feature type="compositionally biased region" description="Basic and acidic residues" evidence="1">
    <location>
        <begin position="544"/>
        <end position="554"/>
    </location>
</feature>
<evidence type="ECO:0000313" key="2">
    <source>
        <dbReference type="EMBL" id="GBP86893.1"/>
    </source>
</evidence>
<accession>A0A4C1ZIC7</accession>
<evidence type="ECO:0000313" key="3">
    <source>
        <dbReference type="Proteomes" id="UP000299102"/>
    </source>
</evidence>
<name>A0A4C1ZIC7_EUMVA</name>
<keyword evidence="3" id="KW-1185">Reference proteome</keyword>
<feature type="compositionally biased region" description="Polar residues" evidence="1">
    <location>
        <begin position="257"/>
        <end position="268"/>
    </location>
</feature>
<dbReference type="OrthoDB" id="62701at2759"/>
<organism evidence="2 3">
    <name type="scientific">Eumeta variegata</name>
    <name type="common">Bagworm moth</name>
    <name type="synonym">Eumeta japonica</name>
    <dbReference type="NCBI Taxonomy" id="151549"/>
    <lineage>
        <taxon>Eukaryota</taxon>
        <taxon>Metazoa</taxon>
        <taxon>Ecdysozoa</taxon>
        <taxon>Arthropoda</taxon>
        <taxon>Hexapoda</taxon>
        <taxon>Insecta</taxon>
        <taxon>Pterygota</taxon>
        <taxon>Neoptera</taxon>
        <taxon>Endopterygota</taxon>
        <taxon>Lepidoptera</taxon>
        <taxon>Glossata</taxon>
        <taxon>Ditrysia</taxon>
        <taxon>Tineoidea</taxon>
        <taxon>Psychidae</taxon>
        <taxon>Oiketicinae</taxon>
        <taxon>Eumeta</taxon>
    </lineage>
</organism>
<feature type="compositionally biased region" description="Polar residues" evidence="1">
    <location>
        <begin position="438"/>
        <end position="449"/>
    </location>
</feature>
<proteinExistence type="predicted"/>
<gene>
    <name evidence="2" type="ORF">EVAR_53093_1</name>
</gene>
<comment type="caution">
    <text evidence="2">The sequence shown here is derived from an EMBL/GenBank/DDBJ whole genome shotgun (WGS) entry which is preliminary data.</text>
</comment>
<feature type="region of interest" description="Disordered" evidence="1">
    <location>
        <begin position="80"/>
        <end position="231"/>
    </location>
</feature>
<feature type="compositionally biased region" description="Low complexity" evidence="1">
    <location>
        <begin position="497"/>
        <end position="513"/>
    </location>
</feature>
<feature type="compositionally biased region" description="Low complexity" evidence="1">
    <location>
        <begin position="337"/>
        <end position="351"/>
    </location>
</feature>
<dbReference type="AlphaFoldDB" id="A0A4C1ZIC7"/>
<reference evidence="2 3" key="1">
    <citation type="journal article" date="2019" name="Commun. Biol.">
        <title>The bagworm genome reveals a unique fibroin gene that provides high tensile strength.</title>
        <authorList>
            <person name="Kono N."/>
            <person name="Nakamura H."/>
            <person name="Ohtoshi R."/>
            <person name="Tomita M."/>
            <person name="Numata K."/>
            <person name="Arakawa K."/>
        </authorList>
    </citation>
    <scope>NUCLEOTIDE SEQUENCE [LARGE SCALE GENOMIC DNA]</scope>
</reference>
<dbReference type="Proteomes" id="UP000299102">
    <property type="component" value="Unassembled WGS sequence"/>
</dbReference>
<feature type="compositionally biased region" description="Low complexity" evidence="1">
    <location>
        <begin position="374"/>
        <end position="392"/>
    </location>
</feature>
<dbReference type="EMBL" id="BGZK01001823">
    <property type="protein sequence ID" value="GBP86893.1"/>
    <property type="molecule type" value="Genomic_DNA"/>
</dbReference>
<feature type="compositionally biased region" description="Basic and acidic residues" evidence="1">
    <location>
        <begin position="181"/>
        <end position="191"/>
    </location>
</feature>